<dbReference type="InterPro" id="IPR043142">
    <property type="entry name" value="PapC-like_C_sf"/>
</dbReference>
<gene>
    <name evidence="12" type="ORF">H2204_013424</name>
</gene>
<protein>
    <recommendedName>
        <fullName evidence="13">Outer membrane usher protein</fullName>
    </recommendedName>
</protein>
<dbReference type="Gene3D" id="3.10.20.410">
    <property type="match status" value="1"/>
</dbReference>
<feature type="chain" id="PRO_5041329134" description="Outer membrane usher protein" evidence="9">
    <location>
        <begin position="36"/>
        <end position="892"/>
    </location>
</feature>
<evidence type="ECO:0000259" key="11">
    <source>
        <dbReference type="Pfam" id="PF13954"/>
    </source>
</evidence>
<feature type="domain" description="PapC-like C-terminal" evidence="10">
    <location>
        <begin position="790"/>
        <end position="853"/>
    </location>
</feature>
<evidence type="ECO:0000256" key="2">
    <source>
        <dbReference type="ARBA" id="ARBA00022448"/>
    </source>
</evidence>
<keyword evidence="3" id="KW-1134">Transmembrane beta strand</keyword>
<dbReference type="InterPro" id="IPR037224">
    <property type="entry name" value="PapC_N_sf"/>
</dbReference>
<dbReference type="Gene3D" id="2.60.40.3110">
    <property type="match status" value="1"/>
</dbReference>
<dbReference type="Gene3D" id="2.60.40.2070">
    <property type="match status" value="1"/>
</dbReference>
<evidence type="ECO:0000256" key="6">
    <source>
        <dbReference type="ARBA" id="ARBA00023136"/>
    </source>
</evidence>
<evidence type="ECO:0000256" key="3">
    <source>
        <dbReference type="ARBA" id="ARBA00022452"/>
    </source>
</evidence>
<dbReference type="FunFam" id="2.60.40.3110:FF:000001">
    <property type="entry name" value="Putative fimbrial outer membrane usher"/>
    <property type="match status" value="1"/>
</dbReference>
<dbReference type="GO" id="GO:0015473">
    <property type="term" value="F:fimbrial usher porin activity"/>
    <property type="evidence" value="ECO:0007669"/>
    <property type="project" value="InterPro"/>
</dbReference>
<feature type="signal peptide" evidence="9">
    <location>
        <begin position="1"/>
        <end position="35"/>
    </location>
</feature>
<feature type="region of interest" description="Disordered" evidence="8">
    <location>
        <begin position="873"/>
        <end position="892"/>
    </location>
</feature>
<dbReference type="PANTHER" id="PTHR30451:SF20">
    <property type="entry name" value="FIMBRIAE USHER"/>
    <property type="match status" value="1"/>
</dbReference>
<dbReference type="Pfam" id="PF13954">
    <property type="entry name" value="PapC_N"/>
    <property type="match status" value="1"/>
</dbReference>
<keyword evidence="6" id="KW-0472">Membrane</keyword>
<evidence type="ECO:0000313" key="12">
    <source>
        <dbReference type="EMBL" id="KAJ9617757.1"/>
    </source>
</evidence>
<dbReference type="Pfam" id="PF00577">
    <property type="entry name" value="Usher"/>
    <property type="match status" value="1"/>
</dbReference>
<sequence length="892" mass="95819">MNAPIRAPGNGACRLRHARLPMLVATILFAHTVSATEPGADDAVTFDAAFLPAGASARLDLERFAQADYVAPGTYRGDVRLNGQWQARTDIVYREVEGSSRLCLDPASLQAYGIAPERLQSDAQHLPALPWPQELFCGNLGDLVPGAAAAFDAGRQTLDLQVPQLYLRNEARGYVDPSQWDAGVPAFALSYNANAYHYNNGSTARYSGFLGLNGTGRVAGWQLVHQGAMTLGGNQPQRYRSTAAYLQHDIVRWKAQLMLGDTSTPGDLFEGVRLRGVRLGSDDRMLPQSQRGFAPVIRGVAETNARVIVRQRGSVLHEASVAPGPFELDDLYPTGYAGDLDVEVREADGRSRRFTVPYSAVPQLLRPGQSRWNLSVGRVDESTLRAAPELLQLQYQRGLSNTLSTYGGMVVGEDYRAGLAGAAINTSFGAVAADVSLARTAVQGLPPMSGSSFRLAYNRNVVRTGTSFAVAAYRYATRDYVSLRDWASLRDARARDLDIDTVARQRNRMDLSMNQQLGERGGQLFVIGTRRDFWNAPGRQLDLSIGYSNQWKALSYSVNFQRTRDSIDFGRGYLQDSIPGVEMPAARAQQARLDNRLMLMVSLPLGRSPRAPLGNLMHTRSRNGEPATQLSTNGISSRDDRFSYGATLSRIAGSNSADINTGYRGARGQWTASISNGSDYTQLGMGAAGGMVLHGDGLTLSPPLGETAALVHAAGAAGARIENGGGARLDKRGYAVVPFLTPYQLNTISIDPKGTGFDVELQETARSVAPRAGSLVRLAFSTRASHGLMVDARTDDGRPLPFGAEATDGQGTNVGVVGQGSRLLLTGLQASGPVQVQWGPGSDEQCVMQVQVPMSRSSDGYTVVEARCQAAAAAQQSEPGTRPHVATLEKAP</sequence>
<evidence type="ECO:0008006" key="13">
    <source>
        <dbReference type="Google" id="ProtNLM"/>
    </source>
</evidence>
<reference evidence="12" key="1">
    <citation type="submission" date="2022-10" db="EMBL/GenBank/DDBJ databases">
        <title>Culturing micro-colonial fungi from biological soil crusts in the Mojave desert and describing Neophaeococcomyces mojavensis, and introducing the new genera and species Taxawa tesnikishii.</title>
        <authorList>
            <person name="Kurbessoian T."/>
            <person name="Stajich J.E."/>
        </authorList>
    </citation>
    <scope>NUCLEOTIDE SEQUENCE</scope>
    <source>
        <strain evidence="12">TK_35</strain>
    </source>
</reference>
<comment type="caution">
    <text evidence="12">The sequence shown here is derived from an EMBL/GenBank/DDBJ whole genome shotgun (WGS) entry which is preliminary data.</text>
</comment>
<dbReference type="GO" id="GO:0016020">
    <property type="term" value="C:membrane"/>
    <property type="evidence" value="ECO:0007669"/>
    <property type="project" value="InterPro"/>
</dbReference>
<keyword evidence="2" id="KW-0813">Transport</keyword>
<dbReference type="PROSITE" id="PS01151">
    <property type="entry name" value="FIMBRIAL_USHER"/>
    <property type="match status" value="1"/>
</dbReference>
<dbReference type="InterPro" id="IPR018030">
    <property type="entry name" value="Fimbrial_membr_usher_CS"/>
</dbReference>
<evidence type="ECO:0000256" key="9">
    <source>
        <dbReference type="SAM" id="SignalP"/>
    </source>
</evidence>
<dbReference type="Gene3D" id="2.60.40.2610">
    <property type="entry name" value="Outer membrane usher protein FimD, plug domain"/>
    <property type="match status" value="1"/>
</dbReference>
<evidence type="ECO:0000259" key="10">
    <source>
        <dbReference type="Pfam" id="PF13953"/>
    </source>
</evidence>
<dbReference type="SUPFAM" id="SSF141729">
    <property type="entry name" value="FimD N-terminal domain-like"/>
    <property type="match status" value="1"/>
</dbReference>
<proteinExistence type="predicted"/>
<dbReference type="AlphaFoldDB" id="A0AA38XQD3"/>
<comment type="subcellular location">
    <subcellularLocation>
        <location evidence="1">Cell outer membrane</location>
    </subcellularLocation>
</comment>
<organism evidence="12">
    <name type="scientific">Knufia peltigerae</name>
    <dbReference type="NCBI Taxonomy" id="1002370"/>
    <lineage>
        <taxon>Eukaryota</taxon>
        <taxon>Fungi</taxon>
        <taxon>Dikarya</taxon>
        <taxon>Ascomycota</taxon>
        <taxon>Pezizomycotina</taxon>
        <taxon>Eurotiomycetes</taxon>
        <taxon>Chaetothyriomycetidae</taxon>
        <taxon>Chaetothyriales</taxon>
        <taxon>Trichomeriaceae</taxon>
        <taxon>Knufia</taxon>
    </lineage>
</organism>
<evidence type="ECO:0000256" key="7">
    <source>
        <dbReference type="ARBA" id="ARBA00023237"/>
    </source>
</evidence>
<dbReference type="InterPro" id="IPR025885">
    <property type="entry name" value="PapC_N"/>
</dbReference>
<feature type="domain" description="PapC N-terminal" evidence="11">
    <location>
        <begin position="45"/>
        <end position="195"/>
    </location>
</feature>
<dbReference type="InterPro" id="IPR042186">
    <property type="entry name" value="FimD_plug_dom"/>
</dbReference>
<evidence type="ECO:0000256" key="8">
    <source>
        <dbReference type="SAM" id="MobiDB-lite"/>
    </source>
</evidence>
<name>A0AA38XQD3_9EURO</name>
<evidence type="ECO:0000256" key="4">
    <source>
        <dbReference type="ARBA" id="ARBA00022692"/>
    </source>
</evidence>
<keyword evidence="5 9" id="KW-0732">Signal</keyword>
<dbReference type="InterPro" id="IPR000015">
    <property type="entry name" value="Fimb_usher"/>
</dbReference>
<accession>A0AA38XQD3</accession>
<keyword evidence="4" id="KW-0812">Transmembrane</keyword>
<dbReference type="Pfam" id="PF13953">
    <property type="entry name" value="PapC_C"/>
    <property type="match status" value="1"/>
</dbReference>
<dbReference type="EMBL" id="JAPDRN010000153">
    <property type="protein sequence ID" value="KAJ9617757.1"/>
    <property type="molecule type" value="Genomic_DNA"/>
</dbReference>
<dbReference type="PANTHER" id="PTHR30451">
    <property type="entry name" value="OUTER MEMBRANE USHER PROTEIN"/>
    <property type="match status" value="1"/>
</dbReference>
<evidence type="ECO:0000256" key="5">
    <source>
        <dbReference type="ARBA" id="ARBA00022729"/>
    </source>
</evidence>
<dbReference type="InterPro" id="IPR025949">
    <property type="entry name" value="PapC-like_C"/>
</dbReference>
<evidence type="ECO:0000256" key="1">
    <source>
        <dbReference type="ARBA" id="ARBA00004442"/>
    </source>
</evidence>
<keyword evidence="7" id="KW-0998">Cell outer membrane</keyword>